<comment type="caution">
    <text evidence="1">The sequence shown here is derived from an EMBL/GenBank/DDBJ whole genome shotgun (WGS) entry which is preliminary data.</text>
</comment>
<protein>
    <submittedName>
        <fullName evidence="1">Uncharacterized protein</fullName>
    </submittedName>
</protein>
<name>A0A1Z5IAE0_9LACO</name>
<proteinExistence type="predicted"/>
<dbReference type="Proteomes" id="UP000198374">
    <property type="component" value="Unassembled WGS sequence"/>
</dbReference>
<keyword evidence="2" id="KW-1185">Reference proteome</keyword>
<sequence length="56" mass="6767">MQLRGRLKVKFYFFIKGLVFLLTGVDEVFREDQFIYELVFFSGFIGKFYANHEFKS</sequence>
<dbReference type="AlphaFoldDB" id="A0A1Z5IAE0"/>
<evidence type="ECO:0000313" key="1">
    <source>
        <dbReference type="EMBL" id="GAW98500.1"/>
    </source>
</evidence>
<reference evidence="1 2" key="1">
    <citation type="submission" date="2015-11" db="EMBL/GenBank/DDBJ databases">
        <title>Draft genome sequences of new species of the genus Lactobacillus isolated from orchardgrass silage.</title>
        <authorList>
            <person name="Tohno M."/>
            <person name="Tanizawa Y."/>
            <person name="Arita M."/>
        </authorList>
    </citation>
    <scope>NUCLEOTIDE SEQUENCE [LARGE SCALE GENOMIC DNA]</scope>
    <source>
        <strain evidence="1 2">IWT30</strain>
    </source>
</reference>
<evidence type="ECO:0000313" key="2">
    <source>
        <dbReference type="Proteomes" id="UP000198374"/>
    </source>
</evidence>
<dbReference type="EMBL" id="BCMF01000002">
    <property type="protein sequence ID" value="GAW98500.1"/>
    <property type="molecule type" value="Genomic_DNA"/>
</dbReference>
<gene>
    <name evidence="1" type="ORF">IWT30_00445</name>
</gene>
<accession>A0A1Z5IAE0</accession>
<organism evidence="1 2">
    <name type="scientific">Secundilactobacillus mixtipabuli</name>
    <dbReference type="NCBI Taxonomy" id="1435342"/>
    <lineage>
        <taxon>Bacteria</taxon>
        <taxon>Bacillati</taxon>
        <taxon>Bacillota</taxon>
        <taxon>Bacilli</taxon>
        <taxon>Lactobacillales</taxon>
        <taxon>Lactobacillaceae</taxon>
        <taxon>Secundilactobacillus</taxon>
    </lineage>
</organism>